<evidence type="ECO:0000313" key="10">
    <source>
        <dbReference type="EMBL" id="PPQ27754.1"/>
    </source>
</evidence>
<dbReference type="GO" id="GO:0000976">
    <property type="term" value="F:transcription cis-regulatory region binding"/>
    <property type="evidence" value="ECO:0007669"/>
    <property type="project" value="TreeGrafter"/>
</dbReference>
<keyword evidence="5" id="KW-0804">Transcription</keyword>
<feature type="domain" description="Response regulatory" evidence="8">
    <location>
        <begin position="35"/>
        <end position="148"/>
    </location>
</feature>
<dbReference type="Proteomes" id="UP000239724">
    <property type="component" value="Unassembled WGS sequence"/>
</dbReference>
<keyword evidence="1 6" id="KW-0597">Phosphoprotein</keyword>
<dbReference type="AlphaFoldDB" id="A0A2S6MZF0"/>
<evidence type="ECO:0008006" key="12">
    <source>
        <dbReference type="Google" id="ProtNLM"/>
    </source>
</evidence>
<dbReference type="Pfam" id="PF00072">
    <property type="entry name" value="Response_reg"/>
    <property type="match status" value="1"/>
</dbReference>
<proteinExistence type="predicted"/>
<dbReference type="Pfam" id="PF00486">
    <property type="entry name" value="Trans_reg_C"/>
    <property type="match status" value="1"/>
</dbReference>
<dbReference type="SUPFAM" id="SSF52172">
    <property type="entry name" value="CheY-like"/>
    <property type="match status" value="1"/>
</dbReference>
<protein>
    <recommendedName>
        <fullName evidence="12">OmpR/PhoB-type domain-containing protein</fullName>
    </recommendedName>
</protein>
<keyword evidence="4 7" id="KW-0238">DNA-binding</keyword>
<evidence type="ECO:0000256" key="2">
    <source>
        <dbReference type="ARBA" id="ARBA00023012"/>
    </source>
</evidence>
<evidence type="ECO:0000256" key="7">
    <source>
        <dbReference type="PROSITE-ProRule" id="PRU01091"/>
    </source>
</evidence>
<dbReference type="PANTHER" id="PTHR48111">
    <property type="entry name" value="REGULATOR OF RPOS"/>
    <property type="match status" value="1"/>
</dbReference>
<evidence type="ECO:0000256" key="4">
    <source>
        <dbReference type="ARBA" id="ARBA00023125"/>
    </source>
</evidence>
<dbReference type="PANTHER" id="PTHR48111:SF1">
    <property type="entry name" value="TWO-COMPONENT RESPONSE REGULATOR ORR33"/>
    <property type="match status" value="1"/>
</dbReference>
<dbReference type="InterPro" id="IPR039420">
    <property type="entry name" value="WalR-like"/>
</dbReference>
<keyword evidence="3" id="KW-0805">Transcription regulation</keyword>
<name>A0A2S6MZF0_RHOGL</name>
<dbReference type="PROSITE" id="PS50110">
    <property type="entry name" value="RESPONSE_REGULATORY"/>
    <property type="match status" value="1"/>
</dbReference>
<keyword evidence="2" id="KW-0902">Two-component regulatory system</keyword>
<feature type="DNA-binding region" description="OmpR/PhoB-type" evidence="7">
    <location>
        <begin position="156"/>
        <end position="254"/>
    </location>
</feature>
<reference evidence="10 11" key="1">
    <citation type="journal article" date="2018" name="Arch. Microbiol.">
        <title>New insights into the metabolic potential of the phototrophic purple bacterium Rhodopila globiformis DSM 161(T) from its draft genome sequence and evidence for a vanadium-dependent nitrogenase.</title>
        <authorList>
            <person name="Imhoff J.F."/>
            <person name="Rahn T."/>
            <person name="Kunzel S."/>
            <person name="Neulinger S.C."/>
        </authorList>
    </citation>
    <scope>NUCLEOTIDE SEQUENCE [LARGE SCALE GENOMIC DNA]</scope>
    <source>
        <strain evidence="10 11">DSM 161</strain>
    </source>
</reference>
<evidence type="ECO:0000256" key="5">
    <source>
        <dbReference type="ARBA" id="ARBA00023163"/>
    </source>
</evidence>
<dbReference type="GO" id="GO:0000156">
    <property type="term" value="F:phosphorelay response regulator activity"/>
    <property type="evidence" value="ECO:0007669"/>
    <property type="project" value="TreeGrafter"/>
</dbReference>
<dbReference type="CDD" id="cd00156">
    <property type="entry name" value="REC"/>
    <property type="match status" value="1"/>
</dbReference>
<dbReference type="SMART" id="SM00862">
    <property type="entry name" value="Trans_reg_C"/>
    <property type="match status" value="1"/>
</dbReference>
<evidence type="ECO:0000259" key="9">
    <source>
        <dbReference type="PROSITE" id="PS51755"/>
    </source>
</evidence>
<dbReference type="InterPro" id="IPR036388">
    <property type="entry name" value="WH-like_DNA-bd_sf"/>
</dbReference>
<dbReference type="CDD" id="cd00383">
    <property type="entry name" value="trans_reg_C"/>
    <property type="match status" value="1"/>
</dbReference>
<feature type="domain" description="OmpR/PhoB-type" evidence="9">
    <location>
        <begin position="156"/>
        <end position="254"/>
    </location>
</feature>
<organism evidence="10 11">
    <name type="scientific">Rhodopila globiformis</name>
    <name type="common">Rhodopseudomonas globiformis</name>
    <dbReference type="NCBI Taxonomy" id="1071"/>
    <lineage>
        <taxon>Bacteria</taxon>
        <taxon>Pseudomonadati</taxon>
        <taxon>Pseudomonadota</taxon>
        <taxon>Alphaproteobacteria</taxon>
        <taxon>Acetobacterales</taxon>
        <taxon>Acetobacteraceae</taxon>
        <taxon>Rhodopila</taxon>
    </lineage>
</organism>
<dbReference type="InterPro" id="IPR001867">
    <property type="entry name" value="OmpR/PhoB-type_DNA-bd"/>
</dbReference>
<keyword evidence="11" id="KW-1185">Reference proteome</keyword>
<dbReference type="Gene3D" id="3.40.50.2300">
    <property type="match status" value="1"/>
</dbReference>
<evidence type="ECO:0000313" key="11">
    <source>
        <dbReference type="Proteomes" id="UP000239724"/>
    </source>
</evidence>
<dbReference type="InterPro" id="IPR011006">
    <property type="entry name" value="CheY-like_superfamily"/>
</dbReference>
<sequence>MFIPDPARLVVTGATMASLTDGCSRLAQGRDGSRTVLLLNNELAGQARVAHALGRAGHLVVRAGSVAAALAVLHAHVVDAIVVDLRPDLLGQEATCALRASGVDQPILAIAARTTPDARQRTLALGADGMVALPLDQAEIVASLEAVMQSGPRTAPAALRIGPLTLDPANRRVRAGDACIQVTDAEFSVLELLAVRNGAPVRIETIQQRLHEVISDPSRKTVTRIVGGLRRKLVPFAADKLVVTVRGLGFALRVPSGTEHGFAGLSWLRDDVPGPSAGGHYQAPPLLAV</sequence>
<gene>
    <name evidence="10" type="ORF">CCS01_26565</name>
</gene>
<dbReference type="GO" id="GO:0032993">
    <property type="term" value="C:protein-DNA complex"/>
    <property type="evidence" value="ECO:0007669"/>
    <property type="project" value="TreeGrafter"/>
</dbReference>
<dbReference type="GO" id="GO:0005829">
    <property type="term" value="C:cytosol"/>
    <property type="evidence" value="ECO:0007669"/>
    <property type="project" value="TreeGrafter"/>
</dbReference>
<dbReference type="Gene3D" id="1.10.10.10">
    <property type="entry name" value="Winged helix-like DNA-binding domain superfamily/Winged helix DNA-binding domain"/>
    <property type="match status" value="1"/>
</dbReference>
<feature type="modified residue" description="4-aspartylphosphate" evidence="6">
    <location>
        <position position="84"/>
    </location>
</feature>
<evidence type="ECO:0000256" key="3">
    <source>
        <dbReference type="ARBA" id="ARBA00023015"/>
    </source>
</evidence>
<evidence type="ECO:0000256" key="6">
    <source>
        <dbReference type="PROSITE-ProRule" id="PRU00169"/>
    </source>
</evidence>
<accession>A0A2S6MZF0</accession>
<dbReference type="GO" id="GO:0006355">
    <property type="term" value="P:regulation of DNA-templated transcription"/>
    <property type="evidence" value="ECO:0007669"/>
    <property type="project" value="InterPro"/>
</dbReference>
<evidence type="ECO:0000259" key="8">
    <source>
        <dbReference type="PROSITE" id="PS50110"/>
    </source>
</evidence>
<comment type="caution">
    <text evidence="10">The sequence shown here is derived from an EMBL/GenBank/DDBJ whole genome shotgun (WGS) entry which is preliminary data.</text>
</comment>
<evidence type="ECO:0000256" key="1">
    <source>
        <dbReference type="ARBA" id="ARBA00022553"/>
    </source>
</evidence>
<dbReference type="SMART" id="SM00448">
    <property type="entry name" value="REC"/>
    <property type="match status" value="1"/>
</dbReference>
<dbReference type="InterPro" id="IPR001789">
    <property type="entry name" value="Sig_transdc_resp-reg_receiver"/>
</dbReference>
<dbReference type="EMBL" id="NHRY01000254">
    <property type="protein sequence ID" value="PPQ27754.1"/>
    <property type="molecule type" value="Genomic_DNA"/>
</dbReference>
<dbReference type="PROSITE" id="PS51755">
    <property type="entry name" value="OMPR_PHOB"/>
    <property type="match status" value="1"/>
</dbReference>